<dbReference type="SUPFAM" id="SSF47203">
    <property type="entry name" value="Acyl-CoA dehydrogenase C-terminal domain-like"/>
    <property type="match status" value="1"/>
</dbReference>
<comment type="caution">
    <text evidence="6">The sequence shown here is derived from an EMBL/GenBank/DDBJ whole genome shotgun (WGS) entry which is preliminary data.</text>
</comment>
<dbReference type="Gene3D" id="1.20.140.10">
    <property type="entry name" value="Butyryl-CoA Dehydrogenase, subunit A, domain 3"/>
    <property type="match status" value="1"/>
</dbReference>
<organism evidence="6 7">
    <name type="scientific">Actinomadura yumaensis</name>
    <dbReference type="NCBI Taxonomy" id="111807"/>
    <lineage>
        <taxon>Bacteria</taxon>
        <taxon>Bacillati</taxon>
        <taxon>Actinomycetota</taxon>
        <taxon>Actinomycetes</taxon>
        <taxon>Streptosporangiales</taxon>
        <taxon>Thermomonosporaceae</taxon>
        <taxon>Actinomadura</taxon>
    </lineage>
</organism>
<dbReference type="Pfam" id="PF03241">
    <property type="entry name" value="HpaB"/>
    <property type="match status" value="1"/>
</dbReference>
<sequence>MKTGAEYRESLRDGRRLFLNGRKVADLEAEPLLAAGVAEVAAGYDRYHRPGDAVGPYFSFPTTAEDLRSQLHELLTWDMTTVTTAQGLQALLTAAARMRADHPEYAERIEAYYAWCKREDVRGVQAITDAKGHRRLSPSQQDDPDLYTRIVERRPDGVVIRGAKMHITAAATSHELVVMPTKRMKPGEEDWAVACAVPANAPGVTIINTTYAPRGGATGEDEAYWPHSSRHNMPEGFIVFDDVFVPNERVFLAGEVGHSATFAHALGLWERLGGTAHLAEIGDILTGFAQLIAEANGLERVSHIREKISEMIMYATLVRAGLEAAITNAEKSPEGWMFPSELYTNAAKHYGAAEFSRMVRNLHDIGGGAILTAPSPDDLASPETGDYVRKYMRTMEGVDAGYRSRLFHAIRDYTADTFGGWQHVTMLQSGGGLYAQRMVSAKHYDMAAAKRMALEIAGIER</sequence>
<dbReference type="Pfam" id="PF11794">
    <property type="entry name" value="HpaB_N"/>
    <property type="match status" value="1"/>
</dbReference>
<protein>
    <submittedName>
        <fullName evidence="6">4-hydroxyphenylacetate 3-hydroxylase N-terminal domain-containing protein</fullName>
    </submittedName>
</protein>
<dbReference type="PANTHER" id="PTHR36117:SF3">
    <property type="entry name" value="4-HYDROXYPHENYLACETATE 3-MONOOXYGENASE-RELATED"/>
    <property type="match status" value="1"/>
</dbReference>
<evidence type="ECO:0000256" key="1">
    <source>
        <dbReference type="ARBA" id="ARBA00022630"/>
    </source>
</evidence>
<evidence type="ECO:0000313" key="7">
    <source>
        <dbReference type="Proteomes" id="UP001596380"/>
    </source>
</evidence>
<keyword evidence="3" id="KW-0560">Oxidoreductase</keyword>
<feature type="domain" description="HpaB/PvcC/4-BUDH C-terminal" evidence="4">
    <location>
        <begin position="261"/>
        <end position="457"/>
    </location>
</feature>
<dbReference type="PIRSF" id="PIRSF000331">
    <property type="entry name" value="HpaA_HpaB"/>
    <property type="match status" value="1"/>
</dbReference>
<evidence type="ECO:0000259" key="5">
    <source>
        <dbReference type="Pfam" id="PF11794"/>
    </source>
</evidence>
<accession>A0ABW2D3L5</accession>
<dbReference type="InterPro" id="IPR024674">
    <property type="entry name" value="HpaB/PvcC/4-BUDH_N"/>
</dbReference>
<evidence type="ECO:0000259" key="4">
    <source>
        <dbReference type="Pfam" id="PF03241"/>
    </source>
</evidence>
<keyword evidence="1" id="KW-0285">Flavoprotein</keyword>
<dbReference type="RefSeq" id="WP_160825247.1">
    <property type="nucleotide sequence ID" value="NZ_JBHSXE010000001.1"/>
</dbReference>
<dbReference type="Proteomes" id="UP001596380">
    <property type="component" value="Unassembled WGS sequence"/>
</dbReference>
<keyword evidence="7" id="KW-1185">Reference proteome</keyword>
<dbReference type="InterPro" id="IPR004925">
    <property type="entry name" value="HpaB/PvcC/4-BUDH"/>
</dbReference>
<gene>
    <name evidence="6" type="ORF">ACFQKB_46595</name>
</gene>
<evidence type="ECO:0000256" key="2">
    <source>
        <dbReference type="ARBA" id="ARBA00022827"/>
    </source>
</evidence>
<keyword evidence="2" id="KW-0274">FAD</keyword>
<evidence type="ECO:0000313" key="6">
    <source>
        <dbReference type="EMBL" id="MFC6887303.1"/>
    </source>
</evidence>
<dbReference type="PANTHER" id="PTHR36117">
    <property type="entry name" value="4-HYDROXYPHENYLACETATE 3-MONOOXYGENASE-RELATED"/>
    <property type="match status" value="1"/>
</dbReference>
<dbReference type="InterPro" id="IPR024719">
    <property type="entry name" value="HpaB/PvcC/4-BUDH_C"/>
</dbReference>
<reference evidence="7" key="1">
    <citation type="journal article" date="2019" name="Int. J. Syst. Evol. Microbiol.">
        <title>The Global Catalogue of Microorganisms (GCM) 10K type strain sequencing project: providing services to taxonomists for standard genome sequencing and annotation.</title>
        <authorList>
            <consortium name="The Broad Institute Genomics Platform"/>
            <consortium name="The Broad Institute Genome Sequencing Center for Infectious Disease"/>
            <person name="Wu L."/>
            <person name="Ma J."/>
        </authorList>
    </citation>
    <scope>NUCLEOTIDE SEQUENCE [LARGE SCALE GENOMIC DNA]</scope>
    <source>
        <strain evidence="7">JCM 3369</strain>
    </source>
</reference>
<dbReference type="SUPFAM" id="SSF56645">
    <property type="entry name" value="Acyl-CoA dehydrogenase NM domain-like"/>
    <property type="match status" value="1"/>
</dbReference>
<feature type="domain" description="HpaB/PvcC/4-BUDH N-terminal" evidence="5">
    <location>
        <begin position="3"/>
        <end position="252"/>
    </location>
</feature>
<dbReference type="InterPro" id="IPR036250">
    <property type="entry name" value="AcylCo_DH-like_C"/>
</dbReference>
<dbReference type="EMBL" id="JBHSXS010000080">
    <property type="protein sequence ID" value="MFC6887303.1"/>
    <property type="molecule type" value="Genomic_DNA"/>
</dbReference>
<dbReference type="Gene3D" id="2.40.110.10">
    <property type="entry name" value="Butyryl-CoA Dehydrogenase, subunit A, domain 2"/>
    <property type="match status" value="1"/>
</dbReference>
<dbReference type="InterPro" id="IPR009100">
    <property type="entry name" value="AcylCoA_DH/oxidase_NM_dom_sf"/>
</dbReference>
<name>A0ABW2D3L5_9ACTN</name>
<evidence type="ECO:0000256" key="3">
    <source>
        <dbReference type="ARBA" id="ARBA00023002"/>
    </source>
</evidence>
<dbReference type="Gene3D" id="1.10.3140.10">
    <property type="entry name" value="4-hydroxybutyryl-coa dehydratase, domain 1"/>
    <property type="match status" value="1"/>
</dbReference>
<dbReference type="InterPro" id="IPR046373">
    <property type="entry name" value="Acyl-CoA_Oxase/DH_mid-dom_sf"/>
</dbReference>
<proteinExistence type="predicted"/>